<sequence>MAYYGCRPQTDKTNMTPSRPLHDSDTHRNIDATTLTNKTTHEIQDNTRTMLLDDDHFTTLTTDNANQHGHDIQDSRDDPYDATTLSEYFMTLTSPRYCDQNDHFTTHTATVLSAKTTSQRSPLTSSHNPNHRRNRDVPGETISTRSKEPSDLVGWRRFANHA</sequence>
<proteinExistence type="predicted"/>
<dbReference type="Proteomes" id="UP000054485">
    <property type="component" value="Unassembled WGS sequence"/>
</dbReference>
<gene>
    <name evidence="2" type="ORF">CY34DRAFT_404484</name>
</gene>
<accession>A0A0D0A917</accession>
<feature type="region of interest" description="Disordered" evidence="1">
    <location>
        <begin position="113"/>
        <end position="149"/>
    </location>
</feature>
<keyword evidence="3" id="KW-1185">Reference proteome</keyword>
<evidence type="ECO:0000256" key="1">
    <source>
        <dbReference type="SAM" id="MobiDB-lite"/>
    </source>
</evidence>
<reference evidence="2 3" key="1">
    <citation type="submission" date="2014-04" db="EMBL/GenBank/DDBJ databases">
        <authorList>
            <consortium name="DOE Joint Genome Institute"/>
            <person name="Kuo A."/>
            <person name="Ruytinx J."/>
            <person name="Rineau F."/>
            <person name="Colpaert J."/>
            <person name="Kohler A."/>
            <person name="Nagy L.G."/>
            <person name="Floudas D."/>
            <person name="Copeland A."/>
            <person name="Barry K.W."/>
            <person name="Cichocki N."/>
            <person name="Veneault-Fourrey C."/>
            <person name="LaButti K."/>
            <person name="Lindquist E.A."/>
            <person name="Lipzen A."/>
            <person name="Lundell T."/>
            <person name="Morin E."/>
            <person name="Murat C."/>
            <person name="Sun H."/>
            <person name="Tunlid A."/>
            <person name="Henrissat B."/>
            <person name="Grigoriev I.V."/>
            <person name="Hibbett D.S."/>
            <person name="Martin F."/>
            <person name="Nordberg H.P."/>
            <person name="Cantor M.N."/>
            <person name="Hua S.X."/>
        </authorList>
    </citation>
    <scope>NUCLEOTIDE SEQUENCE [LARGE SCALE GENOMIC DNA]</scope>
    <source>
        <strain evidence="2 3">UH-Slu-Lm8-n1</strain>
    </source>
</reference>
<feature type="compositionally biased region" description="Polar residues" evidence="1">
    <location>
        <begin position="113"/>
        <end position="128"/>
    </location>
</feature>
<evidence type="ECO:0000313" key="2">
    <source>
        <dbReference type="EMBL" id="KIK38236.1"/>
    </source>
</evidence>
<organism evidence="2 3">
    <name type="scientific">Suillus luteus UH-Slu-Lm8-n1</name>
    <dbReference type="NCBI Taxonomy" id="930992"/>
    <lineage>
        <taxon>Eukaryota</taxon>
        <taxon>Fungi</taxon>
        <taxon>Dikarya</taxon>
        <taxon>Basidiomycota</taxon>
        <taxon>Agaricomycotina</taxon>
        <taxon>Agaricomycetes</taxon>
        <taxon>Agaricomycetidae</taxon>
        <taxon>Boletales</taxon>
        <taxon>Suillineae</taxon>
        <taxon>Suillaceae</taxon>
        <taxon>Suillus</taxon>
    </lineage>
</organism>
<dbReference type="OrthoDB" id="10639817at2759"/>
<dbReference type="EMBL" id="KN835404">
    <property type="protein sequence ID" value="KIK38236.1"/>
    <property type="molecule type" value="Genomic_DNA"/>
</dbReference>
<protein>
    <submittedName>
        <fullName evidence="2">Uncharacterized protein</fullName>
    </submittedName>
</protein>
<evidence type="ECO:0000313" key="3">
    <source>
        <dbReference type="Proteomes" id="UP000054485"/>
    </source>
</evidence>
<dbReference type="HOGENOM" id="CLU_1636536_0_0_1"/>
<reference evidence="3" key="2">
    <citation type="submission" date="2015-01" db="EMBL/GenBank/DDBJ databases">
        <title>Evolutionary Origins and Diversification of the Mycorrhizal Mutualists.</title>
        <authorList>
            <consortium name="DOE Joint Genome Institute"/>
            <consortium name="Mycorrhizal Genomics Consortium"/>
            <person name="Kohler A."/>
            <person name="Kuo A."/>
            <person name="Nagy L.G."/>
            <person name="Floudas D."/>
            <person name="Copeland A."/>
            <person name="Barry K.W."/>
            <person name="Cichocki N."/>
            <person name="Veneault-Fourrey C."/>
            <person name="LaButti K."/>
            <person name="Lindquist E.A."/>
            <person name="Lipzen A."/>
            <person name="Lundell T."/>
            <person name="Morin E."/>
            <person name="Murat C."/>
            <person name="Riley R."/>
            <person name="Ohm R."/>
            <person name="Sun H."/>
            <person name="Tunlid A."/>
            <person name="Henrissat B."/>
            <person name="Grigoriev I.V."/>
            <person name="Hibbett D.S."/>
            <person name="Martin F."/>
        </authorList>
    </citation>
    <scope>NUCLEOTIDE SEQUENCE [LARGE SCALE GENOMIC DNA]</scope>
    <source>
        <strain evidence="3">UH-Slu-Lm8-n1</strain>
    </source>
</reference>
<dbReference type="InParanoid" id="A0A0D0A917"/>
<feature type="region of interest" description="Disordered" evidence="1">
    <location>
        <begin position="1"/>
        <end position="26"/>
    </location>
</feature>
<dbReference type="AlphaFoldDB" id="A0A0D0A917"/>
<name>A0A0D0A917_9AGAM</name>